<dbReference type="InterPro" id="IPR035940">
    <property type="entry name" value="CAP_sf"/>
</dbReference>
<dbReference type="OrthoDB" id="337038at2759"/>
<feature type="domain" description="SCP" evidence="2">
    <location>
        <begin position="128"/>
        <end position="261"/>
    </location>
</feature>
<dbReference type="GO" id="GO:0005576">
    <property type="term" value="C:extracellular region"/>
    <property type="evidence" value="ECO:0007669"/>
    <property type="project" value="InterPro"/>
</dbReference>
<organism evidence="3 4">
    <name type="scientific">Adineta ricciae</name>
    <name type="common">Rotifer</name>
    <dbReference type="NCBI Taxonomy" id="249248"/>
    <lineage>
        <taxon>Eukaryota</taxon>
        <taxon>Metazoa</taxon>
        <taxon>Spiralia</taxon>
        <taxon>Gnathifera</taxon>
        <taxon>Rotifera</taxon>
        <taxon>Eurotatoria</taxon>
        <taxon>Bdelloidea</taxon>
        <taxon>Adinetida</taxon>
        <taxon>Adinetidae</taxon>
        <taxon>Adineta</taxon>
    </lineage>
</organism>
<dbReference type="InterPro" id="IPR014044">
    <property type="entry name" value="CAP_dom"/>
</dbReference>
<dbReference type="Pfam" id="PF00188">
    <property type="entry name" value="CAP"/>
    <property type="match status" value="1"/>
</dbReference>
<feature type="compositionally biased region" description="Low complexity" evidence="1">
    <location>
        <begin position="91"/>
        <end position="108"/>
    </location>
</feature>
<dbReference type="InterPro" id="IPR018244">
    <property type="entry name" value="Allrgn_V5/Tpx1_CS"/>
</dbReference>
<dbReference type="Proteomes" id="UP000663852">
    <property type="component" value="Unassembled WGS sequence"/>
</dbReference>
<comment type="caution">
    <text evidence="3">The sequence shown here is derived from an EMBL/GenBank/DDBJ whole genome shotgun (WGS) entry which is preliminary data.</text>
</comment>
<dbReference type="SMART" id="SM00198">
    <property type="entry name" value="SCP"/>
    <property type="match status" value="1"/>
</dbReference>
<evidence type="ECO:0000313" key="3">
    <source>
        <dbReference type="EMBL" id="CAF0935360.1"/>
    </source>
</evidence>
<dbReference type="EMBL" id="CAJNOJ010000042">
    <property type="protein sequence ID" value="CAF0935360.1"/>
    <property type="molecule type" value="Genomic_DNA"/>
</dbReference>
<proteinExistence type="predicted"/>
<evidence type="ECO:0000313" key="4">
    <source>
        <dbReference type="Proteomes" id="UP000663852"/>
    </source>
</evidence>
<evidence type="ECO:0000259" key="2">
    <source>
        <dbReference type="SMART" id="SM00198"/>
    </source>
</evidence>
<feature type="region of interest" description="Disordered" evidence="1">
    <location>
        <begin position="60"/>
        <end position="125"/>
    </location>
</feature>
<protein>
    <recommendedName>
        <fullName evidence="2">SCP domain-containing protein</fullName>
    </recommendedName>
</protein>
<dbReference type="AlphaFoldDB" id="A0A814C4Z1"/>
<dbReference type="SUPFAM" id="SSF55797">
    <property type="entry name" value="PR-1-like"/>
    <property type="match status" value="1"/>
</dbReference>
<name>A0A814C4Z1_ADIRI</name>
<dbReference type="InterPro" id="IPR001283">
    <property type="entry name" value="CRISP-related"/>
</dbReference>
<dbReference type="PROSITE" id="PS01009">
    <property type="entry name" value="CRISP_1"/>
    <property type="match status" value="1"/>
</dbReference>
<dbReference type="PRINTS" id="PR00837">
    <property type="entry name" value="V5TPXLIKE"/>
</dbReference>
<sequence>MKKPMSSTPIRNTNARAHYKVTRTVTGPDGKTNTETIEMYDDDAVKFMHNLRLNRDEVPDFDRFGFRPLSDPTNLPPLESRHNQHHRSIQSSKPIPVRSSSSSSSPFSVAPITPTPPKRSSAPQSNNEFVREALQAHNDLRRRHGIEVLKLNDDLCRLAQQWANHLASTGTLVHSKTKYRNVNVGENLRCQSWPITGQKMTQSWYDENTKYDYRNPSYQPGTGHFTQVVWKGSQEVGFAQAQGTSMIYAVAMYYPPGNYVGEFDRNVFPPR</sequence>
<accession>A0A814C4Z1</accession>
<dbReference type="InterPro" id="IPR034113">
    <property type="entry name" value="SCP_GAPR1-like"/>
</dbReference>
<dbReference type="PANTHER" id="PTHR10334">
    <property type="entry name" value="CYSTEINE-RICH SECRETORY PROTEIN-RELATED"/>
    <property type="match status" value="1"/>
</dbReference>
<reference evidence="3" key="1">
    <citation type="submission" date="2021-02" db="EMBL/GenBank/DDBJ databases">
        <authorList>
            <person name="Nowell W R."/>
        </authorList>
    </citation>
    <scope>NUCLEOTIDE SEQUENCE</scope>
</reference>
<gene>
    <name evidence="3" type="ORF">EDS130_LOCUS11522</name>
</gene>
<evidence type="ECO:0000256" key="1">
    <source>
        <dbReference type="SAM" id="MobiDB-lite"/>
    </source>
</evidence>
<dbReference type="Gene3D" id="3.40.33.10">
    <property type="entry name" value="CAP"/>
    <property type="match status" value="1"/>
</dbReference>
<dbReference type="CDD" id="cd05382">
    <property type="entry name" value="CAP_GAPR1-like"/>
    <property type="match status" value="1"/>
</dbReference>
<dbReference type="FunFam" id="3.40.33.10:FF:000002">
    <property type="entry name" value="Golgi-associated plant pathogenesis-related protein 1"/>
    <property type="match status" value="1"/>
</dbReference>